<keyword evidence="2" id="KW-1185">Reference proteome</keyword>
<comment type="caution">
    <text evidence="1">The sequence shown here is derived from an EMBL/GenBank/DDBJ whole genome shotgun (WGS) entry which is preliminary data.</text>
</comment>
<sequence>MGAVRIEVKLSSINTISEASLATSVPQTPIEKPTSAVFKAGASFVPSPVTATVSPRALSFATKMRLSSGDERART</sequence>
<evidence type="ECO:0000313" key="1">
    <source>
        <dbReference type="EMBL" id="KAK5633688.1"/>
    </source>
</evidence>
<name>A0AAN7UPW5_9PEZI</name>
<proteinExistence type="predicted"/>
<organism evidence="1 2">
    <name type="scientific">Xylaria bambusicola</name>
    <dbReference type="NCBI Taxonomy" id="326684"/>
    <lineage>
        <taxon>Eukaryota</taxon>
        <taxon>Fungi</taxon>
        <taxon>Dikarya</taxon>
        <taxon>Ascomycota</taxon>
        <taxon>Pezizomycotina</taxon>
        <taxon>Sordariomycetes</taxon>
        <taxon>Xylariomycetidae</taxon>
        <taxon>Xylariales</taxon>
        <taxon>Xylariaceae</taxon>
        <taxon>Xylaria</taxon>
    </lineage>
</organism>
<accession>A0AAN7UPW5</accession>
<protein>
    <submittedName>
        <fullName evidence="1">Uncharacterized protein</fullName>
    </submittedName>
</protein>
<evidence type="ECO:0000313" key="2">
    <source>
        <dbReference type="Proteomes" id="UP001305414"/>
    </source>
</evidence>
<gene>
    <name evidence="1" type="ORF">RRF57_009401</name>
</gene>
<dbReference type="AlphaFoldDB" id="A0AAN7UPW5"/>
<dbReference type="Proteomes" id="UP001305414">
    <property type="component" value="Unassembled WGS sequence"/>
</dbReference>
<dbReference type="EMBL" id="JAWHQM010000035">
    <property type="protein sequence ID" value="KAK5633688.1"/>
    <property type="molecule type" value="Genomic_DNA"/>
</dbReference>
<reference evidence="1 2" key="1">
    <citation type="submission" date="2023-10" db="EMBL/GenBank/DDBJ databases">
        <title>Draft genome sequence of Xylaria bambusicola isolate GMP-LS, the root and basal stem rot pathogen of sugarcane in Indonesia.</title>
        <authorList>
            <person name="Selvaraj P."/>
            <person name="Muralishankar V."/>
            <person name="Muruganantham S."/>
            <person name="Sp S."/>
            <person name="Haryani S."/>
            <person name="Lau K.J.X."/>
            <person name="Naqvi N.I."/>
        </authorList>
    </citation>
    <scope>NUCLEOTIDE SEQUENCE [LARGE SCALE GENOMIC DNA]</scope>
    <source>
        <strain evidence="1">GMP-LS</strain>
    </source>
</reference>